<dbReference type="PANTHER" id="PTHR33064">
    <property type="entry name" value="POL PROTEIN"/>
    <property type="match status" value="1"/>
</dbReference>
<evidence type="ECO:0000313" key="4">
    <source>
        <dbReference type="EMBL" id="RMC19761.1"/>
    </source>
</evidence>
<dbReference type="Proteomes" id="UP000269221">
    <property type="component" value="Unassembled WGS sequence"/>
</dbReference>
<dbReference type="EMBL" id="QRBI01000094">
    <property type="protein sequence ID" value="RMC19761.1"/>
    <property type="molecule type" value="Genomic_DNA"/>
</dbReference>
<dbReference type="EC" id="3.1.26.4" evidence="2"/>
<reference evidence="4 5" key="1">
    <citation type="submission" date="2018-07" db="EMBL/GenBank/DDBJ databases">
        <title>A high quality draft genome assembly of the barn swallow (H. rustica rustica).</title>
        <authorList>
            <person name="Formenti G."/>
            <person name="Chiara M."/>
            <person name="Poveda L."/>
            <person name="Francoijs K.-J."/>
            <person name="Bonisoli-Alquati A."/>
            <person name="Canova L."/>
            <person name="Gianfranceschi L."/>
            <person name="Horner D.S."/>
            <person name="Saino N."/>
        </authorList>
    </citation>
    <scope>NUCLEOTIDE SEQUENCE [LARGE SCALE GENOMIC DNA]</scope>
    <source>
        <strain evidence="4">Chelidonia</strain>
        <tissue evidence="4">Blood</tissue>
    </source>
</reference>
<dbReference type="GO" id="GO:0003676">
    <property type="term" value="F:nucleic acid binding"/>
    <property type="evidence" value="ECO:0007669"/>
    <property type="project" value="InterPro"/>
</dbReference>
<proteinExistence type="inferred from homology"/>
<dbReference type="SUPFAM" id="SSF56672">
    <property type="entry name" value="DNA/RNA polymerases"/>
    <property type="match status" value="1"/>
</dbReference>
<dbReference type="PROSITE" id="PS50878">
    <property type="entry name" value="RT_POL"/>
    <property type="match status" value="1"/>
</dbReference>
<dbReference type="InterPro" id="IPR000477">
    <property type="entry name" value="RT_dom"/>
</dbReference>
<organism evidence="4 5">
    <name type="scientific">Hirundo rustica rustica</name>
    <dbReference type="NCBI Taxonomy" id="333673"/>
    <lineage>
        <taxon>Eukaryota</taxon>
        <taxon>Metazoa</taxon>
        <taxon>Chordata</taxon>
        <taxon>Craniata</taxon>
        <taxon>Vertebrata</taxon>
        <taxon>Euteleostomi</taxon>
        <taxon>Archelosauria</taxon>
        <taxon>Archosauria</taxon>
        <taxon>Dinosauria</taxon>
        <taxon>Saurischia</taxon>
        <taxon>Theropoda</taxon>
        <taxon>Coelurosauria</taxon>
        <taxon>Aves</taxon>
        <taxon>Neognathae</taxon>
        <taxon>Neoaves</taxon>
        <taxon>Telluraves</taxon>
        <taxon>Australaves</taxon>
        <taxon>Passeriformes</taxon>
        <taxon>Sylvioidea</taxon>
        <taxon>Hirundinidae</taxon>
        <taxon>Hirundo</taxon>
    </lineage>
</organism>
<dbReference type="Gene3D" id="3.10.10.10">
    <property type="entry name" value="HIV Type 1 Reverse Transcriptase, subunit A, domain 1"/>
    <property type="match status" value="1"/>
</dbReference>
<evidence type="ECO:0000313" key="5">
    <source>
        <dbReference type="Proteomes" id="UP000269221"/>
    </source>
</evidence>
<name>A0A3M0L3Z9_HIRRU</name>
<keyword evidence="5" id="KW-1185">Reference proteome</keyword>
<dbReference type="OrthoDB" id="7698356at2759"/>
<dbReference type="Gene3D" id="3.30.70.270">
    <property type="match status" value="2"/>
</dbReference>
<dbReference type="Gene3D" id="3.30.420.10">
    <property type="entry name" value="Ribonuclease H-like superfamily/Ribonuclease H"/>
    <property type="match status" value="1"/>
</dbReference>
<dbReference type="AlphaFoldDB" id="A0A3M0L3Z9"/>
<protein>
    <recommendedName>
        <fullName evidence="2">ribonuclease H</fullName>
        <ecNumber evidence="2">3.1.26.4</ecNumber>
    </recommendedName>
</protein>
<evidence type="ECO:0000256" key="2">
    <source>
        <dbReference type="ARBA" id="ARBA00012180"/>
    </source>
</evidence>
<dbReference type="InterPro" id="IPR043502">
    <property type="entry name" value="DNA/RNA_pol_sf"/>
</dbReference>
<dbReference type="InterPro" id="IPR043128">
    <property type="entry name" value="Rev_trsase/Diguanyl_cyclase"/>
</dbReference>
<evidence type="ECO:0000256" key="1">
    <source>
        <dbReference type="ARBA" id="ARBA00010879"/>
    </source>
</evidence>
<comment type="caution">
    <text evidence="4">The sequence shown here is derived from an EMBL/GenBank/DDBJ whole genome shotgun (WGS) entry which is preliminary data.</text>
</comment>
<comment type="similarity">
    <text evidence="1">Belongs to the beta type-B retroviral polymerase family. HERV class-II K(HML-2) pol subfamily.</text>
</comment>
<dbReference type="InterPro" id="IPR051320">
    <property type="entry name" value="Viral_Replic_Matur_Polypro"/>
</dbReference>
<feature type="domain" description="Reverse transcriptase" evidence="3">
    <location>
        <begin position="1"/>
        <end position="197"/>
    </location>
</feature>
<dbReference type="PANTHER" id="PTHR33064:SF37">
    <property type="entry name" value="RIBONUCLEASE H"/>
    <property type="match status" value="1"/>
</dbReference>
<evidence type="ECO:0000259" key="3">
    <source>
        <dbReference type="PROSITE" id="PS50878"/>
    </source>
</evidence>
<sequence>MVILGISLIAQDSQLTVSLYKLTAEDENKINLKVWDTQWEAGRLNMEPIHIEIERPEDPIRIKQYPIPMEARESRDYFAFQWEDPNTNRKQQLRWTSLPQGFIDSPNLFGQALEKLLSEFVPVKGTKLLQYVDDLLVAGPREEDVRFTEPEVKYLGHWLTKSKKKFDPDRITGIITLPPSRTKREVRQLLGLLGYCRQWIEGYSKKDLELRTASAQNPAQFLYGEAAGVPFHDCAKVVELQTKIRPDLEEEELEEGEKWFVDGSARVIDGKRKSGYVVVDGRTREVVESRPLNTEWSA</sequence>
<dbReference type="Pfam" id="PF00078">
    <property type="entry name" value="RVT_1"/>
    <property type="match status" value="1"/>
</dbReference>
<dbReference type="GO" id="GO:0006259">
    <property type="term" value="P:DNA metabolic process"/>
    <property type="evidence" value="ECO:0007669"/>
    <property type="project" value="UniProtKB-ARBA"/>
</dbReference>
<accession>A0A3M0L3Z9</accession>
<dbReference type="InterPro" id="IPR036397">
    <property type="entry name" value="RNaseH_sf"/>
</dbReference>
<gene>
    <name evidence="4" type="ORF">DUI87_03325</name>
</gene>
<dbReference type="GO" id="GO:0004523">
    <property type="term" value="F:RNA-DNA hybrid ribonuclease activity"/>
    <property type="evidence" value="ECO:0007669"/>
    <property type="project" value="UniProtKB-EC"/>
</dbReference>